<protein>
    <submittedName>
        <fullName evidence="1">Uncharacterized protein</fullName>
    </submittedName>
</protein>
<dbReference type="Proteomes" id="UP000821845">
    <property type="component" value="Chromosome 1"/>
</dbReference>
<evidence type="ECO:0000313" key="1">
    <source>
        <dbReference type="EMBL" id="KAH6944520.1"/>
    </source>
</evidence>
<sequence>MQQVYDLTKEGKVFKSTVQKMQMFSYSVLRERKEWLLKNNSVCTDISQRKDSAAFDSPSLFLDSLLSYNIRDPSYSIEEVKNDVDSIIFAGTDSTASGVSWTIYLLGLHPSKLAKVHEELDRVLGRDADGVISSDDLLQLNYLECCLKESLRLYPPFPLFGRKLEHEMIIDGYRLPEGLTCFVNLYSLHRDPRHFRQPNSFLPERFLSEEFAQRHPYSYVPFSAGPKNCLGKTFIISFVQSTKPVEELKITYEVVLKAKGSLRVWFRERNSSDAQQSSKKSTEGSCRVPCSS</sequence>
<reference evidence="1" key="1">
    <citation type="submission" date="2020-05" db="EMBL/GenBank/DDBJ databases">
        <title>Large-scale comparative analyses of tick genomes elucidate their genetic diversity and vector capacities.</title>
        <authorList>
            <person name="Jia N."/>
            <person name="Wang J."/>
            <person name="Shi W."/>
            <person name="Du L."/>
            <person name="Sun Y."/>
            <person name="Zhan W."/>
            <person name="Jiang J."/>
            <person name="Wang Q."/>
            <person name="Zhang B."/>
            <person name="Ji P."/>
            <person name="Sakyi L.B."/>
            <person name="Cui X."/>
            <person name="Yuan T."/>
            <person name="Jiang B."/>
            <person name="Yang W."/>
            <person name="Lam T.T.-Y."/>
            <person name="Chang Q."/>
            <person name="Ding S."/>
            <person name="Wang X."/>
            <person name="Zhu J."/>
            <person name="Ruan X."/>
            <person name="Zhao L."/>
            <person name="Wei J."/>
            <person name="Que T."/>
            <person name="Du C."/>
            <person name="Cheng J."/>
            <person name="Dai P."/>
            <person name="Han X."/>
            <person name="Huang E."/>
            <person name="Gao Y."/>
            <person name="Liu J."/>
            <person name="Shao H."/>
            <person name="Ye R."/>
            <person name="Li L."/>
            <person name="Wei W."/>
            <person name="Wang X."/>
            <person name="Wang C."/>
            <person name="Yang T."/>
            <person name="Huo Q."/>
            <person name="Li W."/>
            <person name="Guo W."/>
            <person name="Chen H."/>
            <person name="Zhou L."/>
            <person name="Ni X."/>
            <person name="Tian J."/>
            <person name="Zhou Y."/>
            <person name="Sheng Y."/>
            <person name="Liu T."/>
            <person name="Pan Y."/>
            <person name="Xia L."/>
            <person name="Li J."/>
            <person name="Zhao F."/>
            <person name="Cao W."/>
        </authorList>
    </citation>
    <scope>NUCLEOTIDE SEQUENCE</scope>
    <source>
        <strain evidence="1">Hyas-2018</strain>
    </source>
</reference>
<name>A0ACB7TCH5_HYAAI</name>
<comment type="caution">
    <text evidence="1">The sequence shown here is derived from an EMBL/GenBank/DDBJ whole genome shotgun (WGS) entry which is preliminary data.</text>
</comment>
<keyword evidence="2" id="KW-1185">Reference proteome</keyword>
<proteinExistence type="predicted"/>
<gene>
    <name evidence="1" type="ORF">HPB50_003670</name>
</gene>
<accession>A0ACB7TCH5</accession>
<organism evidence="1 2">
    <name type="scientific">Hyalomma asiaticum</name>
    <name type="common">Tick</name>
    <dbReference type="NCBI Taxonomy" id="266040"/>
    <lineage>
        <taxon>Eukaryota</taxon>
        <taxon>Metazoa</taxon>
        <taxon>Ecdysozoa</taxon>
        <taxon>Arthropoda</taxon>
        <taxon>Chelicerata</taxon>
        <taxon>Arachnida</taxon>
        <taxon>Acari</taxon>
        <taxon>Parasitiformes</taxon>
        <taxon>Ixodida</taxon>
        <taxon>Ixodoidea</taxon>
        <taxon>Ixodidae</taxon>
        <taxon>Hyalomminae</taxon>
        <taxon>Hyalomma</taxon>
    </lineage>
</organism>
<dbReference type="EMBL" id="CM023481">
    <property type="protein sequence ID" value="KAH6944520.1"/>
    <property type="molecule type" value="Genomic_DNA"/>
</dbReference>
<evidence type="ECO:0000313" key="2">
    <source>
        <dbReference type="Proteomes" id="UP000821845"/>
    </source>
</evidence>